<keyword evidence="9" id="KW-0028">Amino-acid biosynthesis</keyword>
<evidence type="ECO:0000256" key="10">
    <source>
        <dbReference type="SAM" id="MobiDB-lite"/>
    </source>
</evidence>
<gene>
    <name evidence="9 12" type="primary">hisC</name>
    <name evidence="12" type="ORF">ACFQ27_17835</name>
</gene>
<evidence type="ECO:0000256" key="7">
    <source>
        <dbReference type="ARBA" id="ARBA00022898"/>
    </source>
</evidence>
<keyword evidence="7 9" id="KW-0663">Pyridoxal phosphate</keyword>
<comment type="catalytic activity">
    <reaction evidence="8 9">
        <text>L-histidinol phosphate + 2-oxoglutarate = 3-(imidazol-4-yl)-2-oxopropyl phosphate + L-glutamate</text>
        <dbReference type="Rhea" id="RHEA:23744"/>
        <dbReference type="ChEBI" id="CHEBI:16810"/>
        <dbReference type="ChEBI" id="CHEBI:29985"/>
        <dbReference type="ChEBI" id="CHEBI:57766"/>
        <dbReference type="ChEBI" id="CHEBI:57980"/>
        <dbReference type="EC" id="2.6.1.9"/>
    </reaction>
</comment>
<dbReference type="Gene3D" id="3.90.1150.10">
    <property type="entry name" value="Aspartate Aminotransferase, domain 1"/>
    <property type="match status" value="1"/>
</dbReference>
<feature type="modified residue" description="N6-(pyridoxal phosphate)lysine" evidence="9">
    <location>
        <position position="231"/>
    </location>
</feature>
<dbReference type="InterPro" id="IPR050106">
    <property type="entry name" value="HistidinolP_aminotransfase"/>
</dbReference>
<dbReference type="EC" id="2.6.1.9" evidence="9"/>
<dbReference type="EMBL" id="JBHTLQ010000058">
    <property type="protein sequence ID" value="MFD1192455.1"/>
    <property type="molecule type" value="Genomic_DNA"/>
</dbReference>
<evidence type="ECO:0000256" key="2">
    <source>
        <dbReference type="ARBA" id="ARBA00005011"/>
    </source>
</evidence>
<organism evidence="12 13">
    <name type="scientific">Phenylobacterium conjunctum</name>
    <dbReference type="NCBI Taxonomy" id="1298959"/>
    <lineage>
        <taxon>Bacteria</taxon>
        <taxon>Pseudomonadati</taxon>
        <taxon>Pseudomonadota</taxon>
        <taxon>Alphaproteobacteria</taxon>
        <taxon>Caulobacterales</taxon>
        <taxon>Caulobacteraceae</taxon>
        <taxon>Phenylobacterium</taxon>
    </lineage>
</organism>
<evidence type="ECO:0000256" key="3">
    <source>
        <dbReference type="ARBA" id="ARBA00007970"/>
    </source>
</evidence>
<name>A0ABW3T9W4_9CAUL</name>
<evidence type="ECO:0000313" key="12">
    <source>
        <dbReference type="EMBL" id="MFD1192455.1"/>
    </source>
</evidence>
<evidence type="ECO:0000259" key="11">
    <source>
        <dbReference type="Pfam" id="PF00155"/>
    </source>
</evidence>
<evidence type="ECO:0000256" key="5">
    <source>
        <dbReference type="ARBA" id="ARBA00022576"/>
    </source>
</evidence>
<evidence type="ECO:0000256" key="9">
    <source>
        <dbReference type="HAMAP-Rule" id="MF_01023"/>
    </source>
</evidence>
<comment type="subunit">
    <text evidence="4 9">Homodimer.</text>
</comment>
<proteinExistence type="inferred from homology"/>
<feature type="region of interest" description="Disordered" evidence="10">
    <location>
        <begin position="1"/>
        <end position="22"/>
    </location>
</feature>
<dbReference type="RefSeq" id="WP_377354541.1">
    <property type="nucleotide sequence ID" value="NZ_JBHTLQ010000058.1"/>
</dbReference>
<dbReference type="PANTHER" id="PTHR43643:SF3">
    <property type="entry name" value="HISTIDINOL-PHOSPHATE AMINOTRANSFERASE"/>
    <property type="match status" value="1"/>
</dbReference>
<keyword evidence="9" id="KW-0368">Histidine biosynthesis</keyword>
<comment type="similarity">
    <text evidence="3 9">Belongs to the class-II pyridoxal-phosphate-dependent aminotransferase family. Histidinol-phosphate aminotransferase subfamily.</text>
</comment>
<protein>
    <recommendedName>
        <fullName evidence="9">Histidinol-phosphate aminotransferase</fullName>
        <ecNumber evidence="9">2.6.1.9</ecNumber>
    </recommendedName>
    <alternativeName>
        <fullName evidence="9">Imidazole acetol-phosphate transaminase</fullName>
    </alternativeName>
</protein>
<dbReference type="SUPFAM" id="SSF53383">
    <property type="entry name" value="PLP-dependent transferases"/>
    <property type="match status" value="1"/>
</dbReference>
<dbReference type="Gene3D" id="3.40.640.10">
    <property type="entry name" value="Type I PLP-dependent aspartate aminotransferase-like (Major domain)"/>
    <property type="match status" value="1"/>
</dbReference>
<accession>A0ABW3T9W4</accession>
<dbReference type="CDD" id="cd00609">
    <property type="entry name" value="AAT_like"/>
    <property type="match status" value="1"/>
</dbReference>
<dbReference type="InterPro" id="IPR015422">
    <property type="entry name" value="PyrdxlP-dep_Trfase_small"/>
</dbReference>
<dbReference type="Proteomes" id="UP001597216">
    <property type="component" value="Unassembled WGS sequence"/>
</dbReference>
<dbReference type="PANTHER" id="PTHR43643">
    <property type="entry name" value="HISTIDINOL-PHOSPHATE AMINOTRANSFERASE 2"/>
    <property type="match status" value="1"/>
</dbReference>
<evidence type="ECO:0000256" key="6">
    <source>
        <dbReference type="ARBA" id="ARBA00022679"/>
    </source>
</evidence>
<evidence type="ECO:0000313" key="13">
    <source>
        <dbReference type="Proteomes" id="UP001597216"/>
    </source>
</evidence>
<dbReference type="InterPro" id="IPR015424">
    <property type="entry name" value="PyrdxlP-dep_Trfase"/>
</dbReference>
<evidence type="ECO:0000256" key="1">
    <source>
        <dbReference type="ARBA" id="ARBA00001933"/>
    </source>
</evidence>
<keyword evidence="5 9" id="KW-0032">Aminotransferase</keyword>
<reference evidence="13" key="1">
    <citation type="journal article" date="2019" name="Int. J. Syst. Evol. Microbiol.">
        <title>The Global Catalogue of Microorganisms (GCM) 10K type strain sequencing project: providing services to taxonomists for standard genome sequencing and annotation.</title>
        <authorList>
            <consortium name="The Broad Institute Genomics Platform"/>
            <consortium name="The Broad Institute Genome Sequencing Center for Infectious Disease"/>
            <person name="Wu L."/>
            <person name="Ma J."/>
        </authorList>
    </citation>
    <scope>NUCLEOTIDE SEQUENCE [LARGE SCALE GENOMIC DNA]</scope>
    <source>
        <strain evidence="13">CCUG 55074</strain>
    </source>
</reference>
<comment type="cofactor">
    <cofactor evidence="1 9">
        <name>pyridoxal 5'-phosphate</name>
        <dbReference type="ChEBI" id="CHEBI:597326"/>
    </cofactor>
</comment>
<dbReference type="HAMAP" id="MF_01023">
    <property type="entry name" value="HisC_aminotrans_2"/>
    <property type="match status" value="1"/>
</dbReference>
<keyword evidence="6 9" id="KW-0808">Transferase</keyword>
<dbReference type="InterPro" id="IPR005861">
    <property type="entry name" value="HisP_aminotrans"/>
</dbReference>
<keyword evidence="13" id="KW-1185">Reference proteome</keyword>
<dbReference type="InterPro" id="IPR015421">
    <property type="entry name" value="PyrdxlP-dep_Trfase_major"/>
</dbReference>
<dbReference type="GO" id="GO:0004400">
    <property type="term" value="F:histidinol-phosphate transaminase activity"/>
    <property type="evidence" value="ECO:0007669"/>
    <property type="project" value="UniProtKB-EC"/>
</dbReference>
<sequence>MTDTPVLDRGAAQRPTPKPGILDIAPYVPGKAKVDGVEHPLKLSANENILGSSPLAREAFATAIDQLHMYPEGRSNMLRAAIGEKYGLEPERLLFGCGSDEIFQLINQTFLEPGDNIVQGQYGFGAYAIGARACQAEVRFAPEKDYRIDVDELLKLVDGRTRAVFVANPGNPTGTWVGGAEIRRLHAALPPSVILVLDGAYAEFVDDPGFEDGAAMVREFDNVVMTRTFSKLHGLAALRVGWAYMPEEMAAAVDRIRLPFNVNIPAQLAAVAALGDDNFQARSLALVAQWRPWLAQQLGGLGLEAIPSAANFILVGFPKTPGRTAKEAEAFLASRGIIVRGVTGYGLPDHLRMTIGLEEHNRALVEALADFMKA</sequence>
<comment type="pathway">
    <text evidence="2 9">Amino-acid biosynthesis; L-histidine biosynthesis; L-histidine from 5-phospho-alpha-D-ribose 1-diphosphate: step 7/9.</text>
</comment>
<evidence type="ECO:0000256" key="8">
    <source>
        <dbReference type="ARBA" id="ARBA00047481"/>
    </source>
</evidence>
<dbReference type="Pfam" id="PF00155">
    <property type="entry name" value="Aminotran_1_2"/>
    <property type="match status" value="1"/>
</dbReference>
<evidence type="ECO:0000256" key="4">
    <source>
        <dbReference type="ARBA" id="ARBA00011738"/>
    </source>
</evidence>
<feature type="domain" description="Aminotransferase class I/classII large" evidence="11">
    <location>
        <begin position="40"/>
        <end position="368"/>
    </location>
</feature>
<dbReference type="NCBIfam" id="TIGR01141">
    <property type="entry name" value="hisC"/>
    <property type="match status" value="1"/>
</dbReference>
<comment type="caution">
    <text evidence="12">The sequence shown here is derived from an EMBL/GenBank/DDBJ whole genome shotgun (WGS) entry which is preliminary data.</text>
</comment>
<dbReference type="InterPro" id="IPR004839">
    <property type="entry name" value="Aminotransferase_I/II_large"/>
</dbReference>